<evidence type="ECO:0000313" key="2">
    <source>
        <dbReference type="Proteomes" id="UP000033163"/>
    </source>
</evidence>
<organism evidence="1 2">
    <name type="scientific">Paenibacillus riograndensis SBR5</name>
    <dbReference type="NCBI Taxonomy" id="1073571"/>
    <lineage>
        <taxon>Bacteria</taxon>
        <taxon>Bacillati</taxon>
        <taxon>Bacillota</taxon>
        <taxon>Bacilli</taxon>
        <taxon>Bacillales</taxon>
        <taxon>Paenibacillaceae</taxon>
        <taxon>Paenibacillus</taxon>
        <taxon>Paenibacillus sonchi group</taxon>
    </lineage>
</organism>
<dbReference type="EMBL" id="LN831776">
    <property type="protein sequence ID" value="CQR56718.1"/>
    <property type="molecule type" value="Genomic_DNA"/>
</dbReference>
<proteinExistence type="predicted"/>
<sequence length="53" mass="6039">MIYCQCGKFKGAKWDCNPIVLLSCLTCDSQRALVFKRLKGRKTGLCGKVEWNK</sequence>
<gene>
    <name evidence="1" type="ORF">PRIO_4316</name>
</gene>
<name>A0A0E3WIA9_9BACL</name>
<protein>
    <submittedName>
        <fullName evidence="1">Uncharacterized protein</fullName>
    </submittedName>
</protein>
<dbReference type="PATRIC" id="fig|1073571.4.peg.4621"/>
<dbReference type="AlphaFoldDB" id="A0A0E3WIA9"/>
<dbReference type="Proteomes" id="UP000033163">
    <property type="component" value="Chromosome I"/>
</dbReference>
<reference evidence="2" key="1">
    <citation type="submission" date="2015-03" db="EMBL/GenBank/DDBJ databases">
        <authorList>
            <person name="Wibberg D."/>
        </authorList>
    </citation>
    <scope>NUCLEOTIDE SEQUENCE [LARGE SCALE GENOMIC DNA]</scope>
</reference>
<accession>A0A0E3WIA9</accession>
<evidence type="ECO:0000313" key="1">
    <source>
        <dbReference type="EMBL" id="CQR56718.1"/>
    </source>
</evidence>
<dbReference type="KEGG" id="pri:PRIO_4316"/>
<dbReference type="HOGENOM" id="CLU_3064310_0_0_9"/>